<evidence type="ECO:0000256" key="2">
    <source>
        <dbReference type="SAM" id="MobiDB-lite"/>
    </source>
</evidence>
<organism evidence="3 4">
    <name type="scientific">Stentor coeruleus</name>
    <dbReference type="NCBI Taxonomy" id="5963"/>
    <lineage>
        <taxon>Eukaryota</taxon>
        <taxon>Sar</taxon>
        <taxon>Alveolata</taxon>
        <taxon>Ciliophora</taxon>
        <taxon>Postciliodesmatophora</taxon>
        <taxon>Heterotrichea</taxon>
        <taxon>Heterotrichida</taxon>
        <taxon>Stentoridae</taxon>
        <taxon>Stentor</taxon>
    </lineage>
</organism>
<evidence type="ECO:0000313" key="3">
    <source>
        <dbReference type="EMBL" id="OMJ73974.1"/>
    </source>
</evidence>
<accession>A0A1R2BB33</accession>
<comment type="similarity">
    <text evidence="1">Belongs to the CFAP97 family.</text>
</comment>
<dbReference type="InterPro" id="IPR038792">
    <property type="entry name" value="CFAP97D1/2"/>
</dbReference>
<comment type="caution">
    <text evidence="3">The sequence shown here is derived from an EMBL/GenBank/DDBJ whole genome shotgun (WGS) entry which is preliminary data.</text>
</comment>
<protein>
    <submittedName>
        <fullName evidence="3">Uncharacterized protein</fullName>
    </submittedName>
</protein>
<feature type="compositionally biased region" description="Basic residues" evidence="2">
    <location>
        <begin position="41"/>
        <end position="53"/>
    </location>
</feature>
<evidence type="ECO:0000313" key="4">
    <source>
        <dbReference type="Proteomes" id="UP000187209"/>
    </source>
</evidence>
<dbReference type="Proteomes" id="UP000187209">
    <property type="component" value="Unassembled WGS sequence"/>
</dbReference>
<sequence length="187" mass="22316">MWNLITCNSHYEDFLKDKEARRFHKSLQGIKSIVDTSGPKKVPHLKKRSKKAQLKQERQEEINYKNQKLMEKMIVIDGRTRYSDISTRHSYRSLNKESRSKNNIRISEENQKLLERLQNAQPVLSLHNWEKGERYWMNIRNNIQKKDKGYSRPNSSFRERGEGDMIMNILKRKTTRPATSMSSDFNQ</sequence>
<evidence type="ECO:0000256" key="1">
    <source>
        <dbReference type="ARBA" id="ARBA00008315"/>
    </source>
</evidence>
<name>A0A1R2BB33_9CILI</name>
<dbReference type="PANTHER" id="PTHR33768:SF3">
    <property type="entry name" value="MIP11318P"/>
    <property type="match status" value="1"/>
</dbReference>
<dbReference type="OrthoDB" id="2163395at2759"/>
<proteinExistence type="inferred from homology"/>
<dbReference type="PANTHER" id="PTHR33768">
    <property type="entry name" value="MIP11318P"/>
    <property type="match status" value="1"/>
</dbReference>
<dbReference type="InterPro" id="IPR029488">
    <property type="entry name" value="Hmw/CFAP97"/>
</dbReference>
<keyword evidence="4" id="KW-1185">Reference proteome</keyword>
<gene>
    <name evidence="3" type="ORF">SteCoe_27221</name>
</gene>
<dbReference type="Pfam" id="PF13879">
    <property type="entry name" value="Hmw_CFAP97"/>
    <property type="match status" value="1"/>
</dbReference>
<dbReference type="EMBL" id="MPUH01000783">
    <property type="protein sequence ID" value="OMJ73974.1"/>
    <property type="molecule type" value="Genomic_DNA"/>
</dbReference>
<feature type="region of interest" description="Disordered" evidence="2">
    <location>
        <begin position="37"/>
        <end position="58"/>
    </location>
</feature>
<reference evidence="3 4" key="1">
    <citation type="submission" date="2016-11" db="EMBL/GenBank/DDBJ databases">
        <title>The macronuclear genome of Stentor coeruleus: a giant cell with tiny introns.</title>
        <authorList>
            <person name="Slabodnick M."/>
            <person name="Ruby J.G."/>
            <person name="Reiff S.B."/>
            <person name="Swart E.C."/>
            <person name="Gosai S."/>
            <person name="Prabakaran S."/>
            <person name="Witkowska E."/>
            <person name="Larue G.E."/>
            <person name="Fisher S."/>
            <person name="Freeman R.M."/>
            <person name="Gunawardena J."/>
            <person name="Chu W."/>
            <person name="Stover N.A."/>
            <person name="Gregory B.D."/>
            <person name="Nowacki M."/>
            <person name="Derisi J."/>
            <person name="Roy S.W."/>
            <person name="Marshall W.F."/>
            <person name="Sood P."/>
        </authorList>
    </citation>
    <scope>NUCLEOTIDE SEQUENCE [LARGE SCALE GENOMIC DNA]</scope>
    <source>
        <strain evidence="3">WM001</strain>
    </source>
</reference>
<dbReference type="AlphaFoldDB" id="A0A1R2BB33"/>